<protein>
    <submittedName>
        <fullName evidence="8">Zn(2)-C6 fungal-type DNA-binding domain</fullName>
    </submittedName>
</protein>
<evidence type="ECO:0000256" key="6">
    <source>
        <dbReference type="SAM" id="MobiDB-lite"/>
    </source>
</evidence>
<dbReference type="GO" id="GO:0000981">
    <property type="term" value="F:DNA-binding transcription factor activity, RNA polymerase II-specific"/>
    <property type="evidence" value="ECO:0007669"/>
    <property type="project" value="InterPro"/>
</dbReference>
<dbReference type="Pfam" id="PF04082">
    <property type="entry name" value="Fungal_trans"/>
    <property type="match status" value="1"/>
</dbReference>
<dbReference type="PROSITE" id="PS50048">
    <property type="entry name" value="ZN2_CY6_FUNGAL_2"/>
    <property type="match status" value="1"/>
</dbReference>
<feature type="region of interest" description="Disordered" evidence="6">
    <location>
        <begin position="152"/>
        <end position="320"/>
    </location>
</feature>
<evidence type="ECO:0000256" key="5">
    <source>
        <dbReference type="ARBA" id="ARBA00023242"/>
    </source>
</evidence>
<dbReference type="SMART" id="SM00066">
    <property type="entry name" value="GAL4"/>
    <property type="match status" value="1"/>
</dbReference>
<feature type="region of interest" description="Disordered" evidence="6">
    <location>
        <begin position="357"/>
        <end position="378"/>
    </location>
</feature>
<organism evidence="8">
    <name type="scientific">Phaffia rhodozyma</name>
    <name type="common">Yeast</name>
    <name type="synonym">Xanthophyllomyces dendrorhous</name>
    <dbReference type="NCBI Taxonomy" id="264483"/>
    <lineage>
        <taxon>Eukaryota</taxon>
        <taxon>Fungi</taxon>
        <taxon>Dikarya</taxon>
        <taxon>Basidiomycota</taxon>
        <taxon>Agaricomycotina</taxon>
        <taxon>Tremellomycetes</taxon>
        <taxon>Cystofilobasidiales</taxon>
        <taxon>Mrakiaceae</taxon>
        <taxon>Phaffia</taxon>
    </lineage>
</organism>
<dbReference type="GO" id="GO:0000435">
    <property type="term" value="P:positive regulation of transcription from RNA polymerase II promoter by galactose"/>
    <property type="evidence" value="ECO:0007669"/>
    <property type="project" value="TreeGrafter"/>
</dbReference>
<feature type="compositionally biased region" description="Low complexity" evidence="6">
    <location>
        <begin position="198"/>
        <end position="212"/>
    </location>
</feature>
<feature type="compositionally biased region" description="Acidic residues" evidence="6">
    <location>
        <begin position="293"/>
        <end position="310"/>
    </location>
</feature>
<dbReference type="InterPro" id="IPR051127">
    <property type="entry name" value="Fungal_SecMet_Regulators"/>
</dbReference>
<accession>A0A0F7SWE6</accession>
<feature type="domain" description="Zn(2)-C6 fungal-type" evidence="7">
    <location>
        <begin position="38"/>
        <end position="67"/>
    </location>
</feature>
<sequence length="986" mass="110721">MSTENTGPVQTTDSSVLTAAIVPDGPVGKQKRKRVERACVGCRQRRAKCDGKPRCAICLQHDETCFYPPPTRRVTVKYVEELERQLAQATNEPQQAAQLSGISSIGTPSSGISSSSTAPMHPSASAAYHPSSYPTGASLQSINPFEQRDQSSFGIGIHDQPDMSSYQPDRARSSFETDQRKSSNDSSFGINSQLHLPQSYEQKQQQQQQQHESQNRYHSNIQPSNNSIYNSSSNVPSDPFRRSDNSSSHRYNFGHPSPFYHSYSQSTIKPDPNDFQPNPNNVVDEPGHPVIFDVEEASDYTEEESEDENQTESGKVGTGSETGIRKMISLHPPRLRWERAGNDGHTTEIVESAAARLTGQRAKPTRQPIRGRPSDGFLTQAQTPSPAYDEMFELPEPALADDLLDFYEEHIHWLFPIIHFRTFRSKYSTLRRQPLREASTAADHIYLASLNLIFCLTCAIRSRAGDMERAGVCFNNSQALMSTTHGLLNVDILVNTVWREAYLILSLFNNHYCSCSKGNLAANASGLALLMARGLQLNDPAVNKTFDTMERCIRQRVWAGCIQMEATSSVMLYRPTSSSAVDFDSLMTPDLLDDDAMLVPPEGDRLEIPKTQFFFETIKLFSVKNKILTRLYNLEHPPFFPDTSQVLDLEEELLKWRESLPEGLKDKDKCPFDAIYQKQKLILTCRYLNVQILVYRPFLFYFCTTPEGSYPVPASLKFLMARKSAAVCADSAIKLIDLISANWKTQLLGFWWLNVGYLYSSALIVLAQRIVEYSHGIEPDKASSDRSYKSAQQVFTCLQELGWRSSDGFNTNGRQEVFPPNAVIKTARRCYRILCNIEACIKDPWKKEGSIKDKDDQEKHRHSLTNSASTSDGVAPSRYARNPDLTIPPMRLAGGLPKSDDEAFVASWIGLMKPEIREESYLPEDYEPPHIPFDLSASNQNANPNRRMETSSSCQGWSSLLGTGYLSNFGINDFMDNDSNLDGLFP</sequence>
<evidence type="ECO:0000256" key="2">
    <source>
        <dbReference type="ARBA" id="ARBA00023015"/>
    </source>
</evidence>
<dbReference type="Gene3D" id="4.10.240.10">
    <property type="entry name" value="Zn(2)-C6 fungal-type DNA-binding domain"/>
    <property type="match status" value="1"/>
</dbReference>
<reference evidence="8" key="1">
    <citation type="submission" date="2014-08" db="EMBL/GenBank/DDBJ databases">
        <authorList>
            <person name="Sharma Rahul"/>
            <person name="Thines Marco"/>
        </authorList>
    </citation>
    <scope>NUCLEOTIDE SEQUENCE</scope>
</reference>
<dbReference type="SUPFAM" id="SSF57701">
    <property type="entry name" value="Zn2/Cys6 DNA-binding domain"/>
    <property type="match status" value="1"/>
</dbReference>
<feature type="region of interest" description="Disordered" evidence="6">
    <location>
        <begin position="89"/>
        <end position="140"/>
    </location>
</feature>
<keyword evidence="5" id="KW-0539">Nucleus</keyword>
<keyword evidence="3 8" id="KW-0238">DNA-binding</keyword>
<feature type="region of interest" description="Disordered" evidence="6">
    <location>
        <begin position="934"/>
        <end position="953"/>
    </location>
</feature>
<dbReference type="PANTHER" id="PTHR47424">
    <property type="entry name" value="REGULATORY PROTEIN GAL4"/>
    <property type="match status" value="1"/>
</dbReference>
<evidence type="ECO:0000256" key="1">
    <source>
        <dbReference type="ARBA" id="ARBA00022723"/>
    </source>
</evidence>
<dbReference type="GO" id="GO:0000978">
    <property type="term" value="F:RNA polymerase II cis-regulatory region sequence-specific DNA binding"/>
    <property type="evidence" value="ECO:0007669"/>
    <property type="project" value="TreeGrafter"/>
</dbReference>
<feature type="compositionally biased region" description="Low complexity" evidence="6">
    <location>
        <begin position="219"/>
        <end position="237"/>
    </location>
</feature>
<evidence type="ECO:0000313" key="8">
    <source>
        <dbReference type="EMBL" id="CED85099.1"/>
    </source>
</evidence>
<feature type="compositionally biased region" description="Polar residues" evidence="6">
    <location>
        <begin position="936"/>
        <end position="953"/>
    </location>
</feature>
<feature type="compositionally biased region" description="Polar residues" evidence="6">
    <location>
        <begin position="184"/>
        <end position="196"/>
    </location>
</feature>
<evidence type="ECO:0000259" key="7">
    <source>
        <dbReference type="PROSITE" id="PS50048"/>
    </source>
</evidence>
<dbReference type="PANTHER" id="PTHR47424:SF3">
    <property type="entry name" value="REGULATORY PROTEIN GAL4"/>
    <property type="match status" value="1"/>
</dbReference>
<proteinExistence type="predicted"/>
<dbReference type="GO" id="GO:0005634">
    <property type="term" value="C:nucleus"/>
    <property type="evidence" value="ECO:0007669"/>
    <property type="project" value="TreeGrafter"/>
</dbReference>
<feature type="compositionally biased region" description="Low complexity" evidence="6">
    <location>
        <begin position="273"/>
        <end position="284"/>
    </location>
</feature>
<feature type="compositionally biased region" description="Basic and acidic residues" evidence="6">
    <location>
        <begin position="848"/>
        <end position="859"/>
    </location>
</feature>
<dbReference type="Pfam" id="PF00172">
    <property type="entry name" value="Zn_clus"/>
    <property type="match status" value="1"/>
</dbReference>
<dbReference type="EMBL" id="LN483332">
    <property type="protein sequence ID" value="CED85099.1"/>
    <property type="molecule type" value="Genomic_DNA"/>
</dbReference>
<dbReference type="InterPro" id="IPR036864">
    <property type="entry name" value="Zn2-C6_fun-type_DNA-bd_sf"/>
</dbReference>
<evidence type="ECO:0000256" key="3">
    <source>
        <dbReference type="ARBA" id="ARBA00023125"/>
    </source>
</evidence>
<dbReference type="CDD" id="cd12148">
    <property type="entry name" value="fungal_TF_MHR"/>
    <property type="match status" value="1"/>
</dbReference>
<dbReference type="PROSITE" id="PS00463">
    <property type="entry name" value="ZN2_CY6_FUNGAL_1"/>
    <property type="match status" value="1"/>
</dbReference>
<dbReference type="InterPro" id="IPR007219">
    <property type="entry name" value="XnlR_reg_dom"/>
</dbReference>
<keyword evidence="1" id="KW-0479">Metal-binding</keyword>
<name>A0A0F7SWE6_PHARH</name>
<dbReference type="GO" id="GO:0008270">
    <property type="term" value="F:zinc ion binding"/>
    <property type="evidence" value="ECO:0007669"/>
    <property type="project" value="InterPro"/>
</dbReference>
<feature type="compositionally biased region" description="Low complexity" evidence="6">
    <location>
        <begin position="100"/>
        <end position="134"/>
    </location>
</feature>
<feature type="region of interest" description="Disordered" evidence="6">
    <location>
        <begin position="848"/>
        <end position="893"/>
    </location>
</feature>
<feature type="compositionally biased region" description="Polar residues" evidence="6">
    <location>
        <begin position="89"/>
        <end position="98"/>
    </location>
</feature>
<keyword evidence="2" id="KW-0805">Transcription regulation</keyword>
<dbReference type="CDD" id="cd00067">
    <property type="entry name" value="GAL4"/>
    <property type="match status" value="1"/>
</dbReference>
<evidence type="ECO:0000256" key="4">
    <source>
        <dbReference type="ARBA" id="ARBA00023163"/>
    </source>
</evidence>
<feature type="compositionally biased region" description="Basic and acidic residues" evidence="6">
    <location>
        <begin position="169"/>
        <end position="183"/>
    </location>
</feature>
<dbReference type="AlphaFoldDB" id="A0A0F7SWE6"/>
<dbReference type="GO" id="GO:0006351">
    <property type="term" value="P:DNA-templated transcription"/>
    <property type="evidence" value="ECO:0007669"/>
    <property type="project" value="InterPro"/>
</dbReference>
<keyword evidence="4" id="KW-0804">Transcription</keyword>
<dbReference type="InterPro" id="IPR001138">
    <property type="entry name" value="Zn2Cys6_DnaBD"/>
</dbReference>